<evidence type="ECO:0000259" key="12">
    <source>
        <dbReference type="PROSITE" id="PS51007"/>
    </source>
</evidence>
<evidence type="ECO:0000256" key="5">
    <source>
        <dbReference type="ARBA" id="ARBA00022729"/>
    </source>
</evidence>
<dbReference type="SUPFAM" id="SSF46626">
    <property type="entry name" value="Cytochrome c"/>
    <property type="match status" value="2"/>
</dbReference>
<dbReference type="GO" id="GO:0005886">
    <property type="term" value="C:plasma membrane"/>
    <property type="evidence" value="ECO:0007669"/>
    <property type="project" value="UniProtKB-SubCell"/>
</dbReference>
<dbReference type="GO" id="GO:0016614">
    <property type="term" value="F:oxidoreductase activity, acting on CH-OH group of donors"/>
    <property type="evidence" value="ECO:0007669"/>
    <property type="project" value="InterPro"/>
</dbReference>
<dbReference type="PANTHER" id="PTHR35008:SF8">
    <property type="entry name" value="ALCOHOL DEHYDROGENASE CYTOCHROME C SUBUNIT"/>
    <property type="match status" value="1"/>
</dbReference>
<dbReference type="InterPro" id="IPR036909">
    <property type="entry name" value="Cyt_c-like_dom_sf"/>
</dbReference>
<dbReference type="AlphaFoldDB" id="A0A368YA59"/>
<gene>
    <name evidence="13" type="ORF">DFP89_1742</name>
</gene>
<evidence type="ECO:0000256" key="6">
    <source>
        <dbReference type="ARBA" id="ARBA00022737"/>
    </source>
</evidence>
<evidence type="ECO:0000256" key="9">
    <source>
        <dbReference type="PROSITE-ProRule" id="PRU00433"/>
    </source>
</evidence>
<keyword evidence="2" id="KW-1003">Cell membrane</keyword>
<dbReference type="PIRSF" id="PIRSF000018">
    <property type="entry name" value="Mb_ADH_cyt_c"/>
    <property type="match status" value="1"/>
</dbReference>
<evidence type="ECO:0000313" key="14">
    <source>
        <dbReference type="Proteomes" id="UP000253345"/>
    </source>
</evidence>
<dbReference type="PROSITE" id="PS51007">
    <property type="entry name" value="CYTC"/>
    <property type="match status" value="2"/>
</dbReference>
<reference evidence="13 14" key="1">
    <citation type="submission" date="2018-07" db="EMBL/GenBank/DDBJ databases">
        <title>Genomic Encyclopedia of Type Strains, Phase III (KMG-III): the genomes of soil and plant-associated and newly described type strains.</title>
        <authorList>
            <person name="Whitman W."/>
        </authorList>
    </citation>
    <scope>NUCLEOTIDE SEQUENCE [LARGE SCALE GENOMIC DNA]</scope>
    <source>
        <strain evidence="13 14">CECT 8525</strain>
    </source>
</reference>
<keyword evidence="3 9" id="KW-0349">Heme</keyword>
<keyword evidence="6" id="KW-0677">Repeat</keyword>
<proteinExistence type="predicted"/>
<evidence type="ECO:0000256" key="7">
    <source>
        <dbReference type="ARBA" id="ARBA00023004"/>
    </source>
</evidence>
<dbReference type="PANTHER" id="PTHR35008">
    <property type="entry name" value="BLL4482 PROTEIN-RELATED"/>
    <property type="match status" value="1"/>
</dbReference>
<sequence length="366" mass="37976">MPYDAYVGITDEDIAALYAYFTQGVAPVDAAPGQRTSLAFPFNLRFAMTGWNLLYAGGDPFTPDPALTEAQNRGRYLVDALAHCGSCHSPRGLLMGPVRGAYLTGGDVGPWYAPDITADAGNGIGTWSPEQIAAYLGTGHAEGRGQAGGPMAEAVQNSLQHVTDDDLAAMAAYLKTVAPKDAGSGTDATSFGAPKSDEATLRGTHPQNANDGLTTGAELFSGYCASCHQPDGAGSTGQSYPSLFHNSATGAASATNLIAAILYGVDRRVGDAHVFMPHFNRGSFVGALSDEEIAGIANYVLTTWGNAGAANVTVADVAQSRQGGPVAPLARLKPYLPAIMVVGAVVLLFIIAAMIRLIRDRRRAVA</sequence>
<dbReference type="InterPro" id="IPR014353">
    <property type="entry name" value="Membr-bd_ADH_cyt_c"/>
</dbReference>
<feature type="transmembrane region" description="Helical" evidence="11">
    <location>
        <begin position="335"/>
        <end position="358"/>
    </location>
</feature>
<dbReference type="Proteomes" id="UP000253345">
    <property type="component" value="Unassembled WGS sequence"/>
</dbReference>
<comment type="subcellular location">
    <subcellularLocation>
        <location evidence="1">Cell membrane</location>
    </subcellularLocation>
</comment>
<keyword evidence="8 11" id="KW-0472">Membrane</keyword>
<evidence type="ECO:0000256" key="8">
    <source>
        <dbReference type="ARBA" id="ARBA00023136"/>
    </source>
</evidence>
<dbReference type="InterPro" id="IPR051459">
    <property type="entry name" value="Cytochrome_c-type_DH"/>
</dbReference>
<evidence type="ECO:0000256" key="10">
    <source>
        <dbReference type="SAM" id="MobiDB-lite"/>
    </source>
</evidence>
<keyword evidence="4 9" id="KW-0479">Metal-binding</keyword>
<evidence type="ECO:0000256" key="3">
    <source>
        <dbReference type="ARBA" id="ARBA00022617"/>
    </source>
</evidence>
<keyword evidence="14" id="KW-1185">Reference proteome</keyword>
<dbReference type="Gene3D" id="1.10.760.10">
    <property type="entry name" value="Cytochrome c-like domain"/>
    <property type="match status" value="2"/>
</dbReference>
<keyword evidence="11" id="KW-1133">Transmembrane helix</keyword>
<evidence type="ECO:0000256" key="4">
    <source>
        <dbReference type="ARBA" id="ARBA00022723"/>
    </source>
</evidence>
<organism evidence="13 14">
    <name type="scientific">Paracoccus lutimaris</name>
    <dbReference type="NCBI Taxonomy" id="1490030"/>
    <lineage>
        <taxon>Bacteria</taxon>
        <taxon>Pseudomonadati</taxon>
        <taxon>Pseudomonadota</taxon>
        <taxon>Alphaproteobacteria</taxon>
        <taxon>Rhodobacterales</taxon>
        <taxon>Paracoccaceae</taxon>
        <taxon>Paracoccus</taxon>
    </lineage>
</organism>
<evidence type="ECO:0000256" key="1">
    <source>
        <dbReference type="ARBA" id="ARBA00004236"/>
    </source>
</evidence>
<feature type="domain" description="Cytochrome c" evidence="12">
    <location>
        <begin position="211"/>
        <end position="304"/>
    </location>
</feature>
<keyword evidence="5" id="KW-0732">Signal</keyword>
<accession>A0A368YA59</accession>
<dbReference type="GO" id="GO:0020037">
    <property type="term" value="F:heme binding"/>
    <property type="evidence" value="ECO:0007669"/>
    <property type="project" value="InterPro"/>
</dbReference>
<evidence type="ECO:0000313" key="13">
    <source>
        <dbReference type="EMBL" id="RCW77133.1"/>
    </source>
</evidence>
<dbReference type="EMBL" id="QPJL01000074">
    <property type="protein sequence ID" value="RCW77133.1"/>
    <property type="molecule type" value="Genomic_DNA"/>
</dbReference>
<keyword evidence="7 9" id="KW-0408">Iron</keyword>
<feature type="region of interest" description="Disordered" evidence="10">
    <location>
        <begin position="181"/>
        <end position="207"/>
    </location>
</feature>
<comment type="caution">
    <text evidence="13">The sequence shown here is derived from an EMBL/GenBank/DDBJ whole genome shotgun (WGS) entry which is preliminary data.</text>
</comment>
<evidence type="ECO:0000256" key="11">
    <source>
        <dbReference type="SAM" id="Phobius"/>
    </source>
</evidence>
<dbReference type="GO" id="GO:0009055">
    <property type="term" value="F:electron transfer activity"/>
    <property type="evidence" value="ECO:0007669"/>
    <property type="project" value="InterPro"/>
</dbReference>
<keyword evidence="11" id="KW-0812">Transmembrane</keyword>
<dbReference type="InterPro" id="IPR009056">
    <property type="entry name" value="Cyt_c-like_dom"/>
</dbReference>
<dbReference type="GO" id="GO:0005506">
    <property type="term" value="F:iron ion binding"/>
    <property type="evidence" value="ECO:0007669"/>
    <property type="project" value="InterPro"/>
</dbReference>
<dbReference type="Pfam" id="PF00034">
    <property type="entry name" value="Cytochrom_C"/>
    <property type="match status" value="2"/>
</dbReference>
<name>A0A368YA59_9RHOB</name>
<evidence type="ECO:0000256" key="2">
    <source>
        <dbReference type="ARBA" id="ARBA00022475"/>
    </source>
</evidence>
<feature type="domain" description="Cytochrome c" evidence="12">
    <location>
        <begin position="69"/>
        <end position="178"/>
    </location>
</feature>
<protein>
    <submittedName>
        <fullName evidence="13">Mono/diheme cytochrome c family protein</fullName>
    </submittedName>
</protein>